<proteinExistence type="inferred from homology"/>
<dbReference type="OrthoDB" id="9801622at2"/>
<dbReference type="GO" id="GO:0005886">
    <property type="term" value="C:plasma membrane"/>
    <property type="evidence" value="ECO:0007669"/>
    <property type="project" value="UniProtKB-SubCell"/>
</dbReference>
<protein>
    <submittedName>
        <fullName evidence="9">Cytochrome o ubiquinol oxidase</fullName>
    </submittedName>
</protein>
<dbReference type="RefSeq" id="WP_114184101.1">
    <property type="nucleotide sequence ID" value="NZ_BJYU01000003.1"/>
</dbReference>
<evidence type="ECO:0000256" key="5">
    <source>
        <dbReference type="ARBA" id="ARBA00022989"/>
    </source>
</evidence>
<feature type="transmembrane region" description="Helical" evidence="7">
    <location>
        <begin position="34"/>
        <end position="56"/>
    </location>
</feature>
<keyword evidence="6 7" id="KW-0472">Membrane</keyword>
<organism evidence="9 10">
    <name type="scientific">Microvirga aerophila</name>
    <dbReference type="NCBI Taxonomy" id="670291"/>
    <lineage>
        <taxon>Bacteria</taxon>
        <taxon>Pseudomonadati</taxon>
        <taxon>Pseudomonadota</taxon>
        <taxon>Alphaproteobacteria</taxon>
        <taxon>Hyphomicrobiales</taxon>
        <taxon>Methylobacteriaceae</taxon>
        <taxon>Microvirga</taxon>
    </lineage>
</organism>
<dbReference type="PANTHER" id="PTHR30353:SF15">
    <property type="entry name" value="INNER MEMBRANE PROTEIN YABI"/>
    <property type="match status" value="1"/>
</dbReference>
<gene>
    <name evidence="9" type="ORF">MAE02_05450</name>
</gene>
<evidence type="ECO:0000256" key="6">
    <source>
        <dbReference type="ARBA" id="ARBA00023136"/>
    </source>
</evidence>
<feature type="domain" description="VTT" evidence="8">
    <location>
        <begin position="41"/>
        <end position="165"/>
    </location>
</feature>
<dbReference type="PANTHER" id="PTHR30353">
    <property type="entry name" value="INNER MEMBRANE PROTEIN DEDA-RELATED"/>
    <property type="match status" value="1"/>
</dbReference>
<accession>A0A512BLK8</accession>
<feature type="transmembrane region" description="Helical" evidence="7">
    <location>
        <begin position="129"/>
        <end position="147"/>
    </location>
</feature>
<evidence type="ECO:0000256" key="4">
    <source>
        <dbReference type="ARBA" id="ARBA00022692"/>
    </source>
</evidence>
<keyword evidence="3 7" id="KW-1003">Cell membrane</keyword>
<comment type="subcellular location">
    <subcellularLocation>
        <location evidence="1 7">Cell membrane</location>
        <topology evidence="1 7">Multi-pass membrane protein</topology>
    </subcellularLocation>
</comment>
<keyword evidence="5 7" id="KW-1133">Transmembrane helix</keyword>
<dbReference type="InterPro" id="IPR032818">
    <property type="entry name" value="DedA-like"/>
</dbReference>
<feature type="transmembrane region" description="Helical" evidence="7">
    <location>
        <begin position="62"/>
        <end position="80"/>
    </location>
</feature>
<dbReference type="EMBL" id="BJYU01000003">
    <property type="protein sequence ID" value="GEO12849.1"/>
    <property type="molecule type" value="Genomic_DNA"/>
</dbReference>
<dbReference type="Pfam" id="PF09335">
    <property type="entry name" value="VTT_dom"/>
    <property type="match status" value="1"/>
</dbReference>
<evidence type="ECO:0000256" key="3">
    <source>
        <dbReference type="ARBA" id="ARBA00022475"/>
    </source>
</evidence>
<evidence type="ECO:0000313" key="10">
    <source>
        <dbReference type="Proteomes" id="UP000321085"/>
    </source>
</evidence>
<dbReference type="InterPro" id="IPR032816">
    <property type="entry name" value="VTT_dom"/>
</dbReference>
<reference evidence="9 10" key="1">
    <citation type="submission" date="2019-07" db="EMBL/GenBank/DDBJ databases">
        <title>Whole genome shotgun sequence of Microvirga aerophila NBRC 106136.</title>
        <authorList>
            <person name="Hosoyama A."/>
            <person name="Uohara A."/>
            <person name="Ohji S."/>
            <person name="Ichikawa N."/>
        </authorList>
    </citation>
    <scope>NUCLEOTIDE SEQUENCE [LARGE SCALE GENOMIC DNA]</scope>
    <source>
        <strain evidence="9 10">NBRC 106136</strain>
    </source>
</reference>
<name>A0A512BLK8_9HYPH</name>
<sequence length="173" mass="18892">MDLDAIKTTVLEFVRANQELAPFALGLMTFAESLAFVSLLLPTMTILVAVGFVLAAADIPFWQAWAGAAAGAVMGNWLSYEIGRRYKKAAYDVWPLSRSPQIAARGEWFFQRFGPWAVFLGRFFGPIRAVIALIAGVFMMPGILFQAANFASASVWAFVILAPGAGLAHFLLW</sequence>
<feature type="transmembrane region" description="Helical" evidence="7">
    <location>
        <begin position="153"/>
        <end position="172"/>
    </location>
</feature>
<comment type="caution">
    <text evidence="9">The sequence shown here is derived from an EMBL/GenBank/DDBJ whole genome shotgun (WGS) entry which is preliminary data.</text>
</comment>
<dbReference type="AlphaFoldDB" id="A0A512BLK8"/>
<evidence type="ECO:0000313" key="9">
    <source>
        <dbReference type="EMBL" id="GEO12849.1"/>
    </source>
</evidence>
<keyword evidence="4 7" id="KW-0812">Transmembrane</keyword>
<comment type="similarity">
    <text evidence="2 7">Belongs to the DedA family.</text>
</comment>
<keyword evidence="10" id="KW-1185">Reference proteome</keyword>
<dbReference type="Proteomes" id="UP000321085">
    <property type="component" value="Unassembled WGS sequence"/>
</dbReference>
<evidence type="ECO:0000256" key="2">
    <source>
        <dbReference type="ARBA" id="ARBA00010792"/>
    </source>
</evidence>
<evidence type="ECO:0000256" key="7">
    <source>
        <dbReference type="RuleBase" id="RU367016"/>
    </source>
</evidence>
<evidence type="ECO:0000256" key="1">
    <source>
        <dbReference type="ARBA" id="ARBA00004651"/>
    </source>
</evidence>
<evidence type="ECO:0000259" key="8">
    <source>
        <dbReference type="Pfam" id="PF09335"/>
    </source>
</evidence>